<dbReference type="PANTHER" id="PTHR34220">
    <property type="entry name" value="SENSOR HISTIDINE KINASE YPDA"/>
    <property type="match status" value="1"/>
</dbReference>
<feature type="coiled-coil region" evidence="12">
    <location>
        <begin position="337"/>
        <end position="376"/>
    </location>
</feature>
<evidence type="ECO:0000256" key="13">
    <source>
        <dbReference type="SAM" id="Phobius"/>
    </source>
</evidence>
<gene>
    <name evidence="16" type="ORF">GC098_25330</name>
</gene>
<evidence type="ECO:0000256" key="7">
    <source>
        <dbReference type="ARBA" id="ARBA00022741"/>
    </source>
</evidence>
<protein>
    <recommendedName>
        <fullName evidence="3">histidine kinase</fullName>
        <ecNumber evidence="3">2.7.13.3</ecNumber>
    </recommendedName>
</protein>
<keyword evidence="4" id="KW-1003">Cell membrane</keyword>
<dbReference type="InterPro" id="IPR003594">
    <property type="entry name" value="HATPase_dom"/>
</dbReference>
<comment type="subcellular location">
    <subcellularLocation>
        <location evidence="2">Cell membrane</location>
        <topology evidence="2">Multi-pass membrane protein</topology>
    </subcellularLocation>
</comment>
<keyword evidence="13" id="KW-1133">Transmembrane helix</keyword>
<dbReference type="InterPro" id="IPR050640">
    <property type="entry name" value="Bact_2-comp_sensor_kinase"/>
</dbReference>
<dbReference type="PROSITE" id="PS50109">
    <property type="entry name" value="HIS_KIN"/>
    <property type="match status" value="1"/>
</dbReference>
<evidence type="ECO:0000256" key="1">
    <source>
        <dbReference type="ARBA" id="ARBA00000085"/>
    </source>
</evidence>
<evidence type="ECO:0000256" key="6">
    <source>
        <dbReference type="ARBA" id="ARBA00022679"/>
    </source>
</evidence>
<keyword evidence="12" id="KW-0175">Coiled coil</keyword>
<keyword evidence="17" id="KW-1185">Reference proteome</keyword>
<dbReference type="Pfam" id="PF02518">
    <property type="entry name" value="HATPase_c"/>
    <property type="match status" value="1"/>
</dbReference>
<evidence type="ECO:0000256" key="5">
    <source>
        <dbReference type="ARBA" id="ARBA00022553"/>
    </source>
</evidence>
<dbReference type="PROSITE" id="PS50885">
    <property type="entry name" value="HAMP"/>
    <property type="match status" value="1"/>
</dbReference>
<keyword evidence="9" id="KW-0067">ATP-binding</keyword>
<reference evidence="16 17" key="1">
    <citation type="submission" date="2019-10" db="EMBL/GenBank/DDBJ databases">
        <title>Description of Paenibacillus terrestris sp. nov.</title>
        <authorList>
            <person name="Carlier A."/>
            <person name="Qi S."/>
        </authorList>
    </citation>
    <scope>NUCLEOTIDE SEQUENCE [LARGE SCALE GENOMIC DNA]</scope>
    <source>
        <strain evidence="16 17">LMG 31458</strain>
    </source>
</reference>
<feature type="transmembrane region" description="Helical" evidence="13">
    <location>
        <begin position="15"/>
        <end position="35"/>
    </location>
</feature>
<comment type="catalytic activity">
    <reaction evidence="1">
        <text>ATP + protein L-histidine = ADP + protein N-phospho-L-histidine.</text>
        <dbReference type="EC" id="2.7.13.3"/>
    </reaction>
</comment>
<organism evidence="16 17">
    <name type="scientific">Paenibacillus phytorum</name>
    <dbReference type="NCBI Taxonomy" id="2654977"/>
    <lineage>
        <taxon>Bacteria</taxon>
        <taxon>Bacillati</taxon>
        <taxon>Bacillota</taxon>
        <taxon>Bacilli</taxon>
        <taxon>Bacillales</taxon>
        <taxon>Paenibacillaceae</taxon>
        <taxon>Paenibacillus</taxon>
    </lineage>
</organism>
<dbReference type="InterPro" id="IPR003660">
    <property type="entry name" value="HAMP_dom"/>
</dbReference>
<dbReference type="InterPro" id="IPR004358">
    <property type="entry name" value="Sig_transdc_His_kin-like_C"/>
</dbReference>
<dbReference type="PRINTS" id="PR00344">
    <property type="entry name" value="BCTRLSENSOR"/>
</dbReference>
<dbReference type="PANTHER" id="PTHR34220:SF7">
    <property type="entry name" value="SENSOR HISTIDINE KINASE YPDA"/>
    <property type="match status" value="1"/>
</dbReference>
<feature type="domain" description="HAMP" evidence="15">
    <location>
        <begin position="304"/>
        <end position="356"/>
    </location>
</feature>
<dbReference type="Pfam" id="PF06580">
    <property type="entry name" value="His_kinase"/>
    <property type="match status" value="1"/>
</dbReference>
<dbReference type="Proteomes" id="UP000616779">
    <property type="component" value="Unassembled WGS sequence"/>
</dbReference>
<feature type="domain" description="Histidine kinase" evidence="14">
    <location>
        <begin position="468"/>
        <end position="579"/>
    </location>
</feature>
<keyword evidence="10" id="KW-0902">Two-component regulatory system</keyword>
<dbReference type="EMBL" id="WHOA01000176">
    <property type="protein sequence ID" value="NOU74671.1"/>
    <property type="molecule type" value="Genomic_DNA"/>
</dbReference>
<keyword evidence="11 13" id="KW-0472">Membrane</keyword>
<evidence type="ECO:0000259" key="15">
    <source>
        <dbReference type="PROSITE" id="PS50885"/>
    </source>
</evidence>
<dbReference type="InterPro" id="IPR005467">
    <property type="entry name" value="His_kinase_dom"/>
</dbReference>
<dbReference type="EC" id="2.7.13.3" evidence="3"/>
<evidence type="ECO:0000256" key="11">
    <source>
        <dbReference type="ARBA" id="ARBA00023136"/>
    </source>
</evidence>
<dbReference type="SUPFAM" id="SSF55874">
    <property type="entry name" value="ATPase domain of HSP90 chaperone/DNA topoisomerase II/histidine kinase"/>
    <property type="match status" value="1"/>
</dbReference>
<evidence type="ECO:0000313" key="16">
    <source>
        <dbReference type="EMBL" id="NOU74671.1"/>
    </source>
</evidence>
<dbReference type="Gene3D" id="3.30.565.10">
    <property type="entry name" value="Histidine kinase-like ATPase, C-terminal domain"/>
    <property type="match status" value="1"/>
</dbReference>
<keyword evidence="8" id="KW-0418">Kinase</keyword>
<evidence type="ECO:0000256" key="2">
    <source>
        <dbReference type="ARBA" id="ARBA00004651"/>
    </source>
</evidence>
<evidence type="ECO:0000313" key="17">
    <source>
        <dbReference type="Proteomes" id="UP000616779"/>
    </source>
</evidence>
<keyword evidence="5" id="KW-0597">Phosphoprotein</keyword>
<keyword evidence="6" id="KW-0808">Transferase</keyword>
<evidence type="ECO:0000256" key="10">
    <source>
        <dbReference type="ARBA" id="ARBA00023012"/>
    </source>
</evidence>
<evidence type="ECO:0000256" key="12">
    <source>
        <dbReference type="SAM" id="Coils"/>
    </source>
</evidence>
<proteinExistence type="predicted"/>
<sequence>MLSRLWHYNTLRNQILIGFMLVMTAVLVIFGFNTYRSVSGLLKKSAAKHIQETAVQANGRFDALIGQMDTLTAQIMTDVYVQELLQGDLNGHPPDFTERQNLARTVGHYQTYSKGINRIELYTGDYRRLFPLDEQSLDSRVKQEWIQKADALKGKLLWLGLDPREPENVLALRRVNLVDRWFSSGGYLLVSLDRSIFEPRESLEADSMAEVMVLMDPEGLPILSNLTSFPEHFDLLHEAGPNVTLNDQEYMMIRQKSAETGWTLFILTPIREVTQGISVLRTAILMSGLIGFLLFLLLSYLVSGLITKPILRLIRTMRGARDGVLKRISQNSRTMELQELNNTYNQMADNINELIRLVYEKELIQSRTELKALQAQINPHFLYNTLEAFYWSLSDKGEEELANLVIALSDIFRYVISDTGRQEWVTMREELEHIERYLQIMKMRLGSRLGWTIVCPEQYGLVHLPKLLIQPLVENAIVHGIEERVDGGTVCVRIEPSSDRSFLRVTIEDDGSGMEDAVRKELLLAVPSGTSSASKGTGIGLRNVKRRLELYYGLTPGELTVESLPGYGTTVCFQIPIEGETYNEKNANRTGRG</sequence>
<dbReference type="SMART" id="SM00304">
    <property type="entry name" value="HAMP"/>
    <property type="match status" value="1"/>
</dbReference>
<evidence type="ECO:0000256" key="3">
    <source>
        <dbReference type="ARBA" id="ARBA00012438"/>
    </source>
</evidence>
<dbReference type="InterPro" id="IPR036890">
    <property type="entry name" value="HATPase_C_sf"/>
</dbReference>
<keyword evidence="13" id="KW-0812">Transmembrane</keyword>
<evidence type="ECO:0000256" key="8">
    <source>
        <dbReference type="ARBA" id="ARBA00022777"/>
    </source>
</evidence>
<feature type="transmembrane region" description="Helical" evidence="13">
    <location>
        <begin position="279"/>
        <end position="302"/>
    </location>
</feature>
<keyword evidence="7" id="KW-0547">Nucleotide-binding</keyword>
<dbReference type="Gene3D" id="6.10.340.10">
    <property type="match status" value="1"/>
</dbReference>
<name>A0ABX1Y3J9_9BACL</name>
<evidence type="ECO:0000256" key="9">
    <source>
        <dbReference type="ARBA" id="ARBA00022840"/>
    </source>
</evidence>
<comment type="caution">
    <text evidence="16">The sequence shown here is derived from an EMBL/GenBank/DDBJ whole genome shotgun (WGS) entry which is preliminary data.</text>
</comment>
<accession>A0ABX1Y3J9</accession>
<evidence type="ECO:0000256" key="4">
    <source>
        <dbReference type="ARBA" id="ARBA00022475"/>
    </source>
</evidence>
<dbReference type="SMART" id="SM00387">
    <property type="entry name" value="HATPase_c"/>
    <property type="match status" value="1"/>
</dbReference>
<dbReference type="InterPro" id="IPR010559">
    <property type="entry name" value="Sig_transdc_His_kin_internal"/>
</dbReference>
<evidence type="ECO:0000259" key="14">
    <source>
        <dbReference type="PROSITE" id="PS50109"/>
    </source>
</evidence>